<dbReference type="AlphaFoldDB" id="A0A8H7CWC8"/>
<organism evidence="2 3">
    <name type="scientific">Mycena sanguinolenta</name>
    <dbReference type="NCBI Taxonomy" id="230812"/>
    <lineage>
        <taxon>Eukaryota</taxon>
        <taxon>Fungi</taxon>
        <taxon>Dikarya</taxon>
        <taxon>Basidiomycota</taxon>
        <taxon>Agaricomycotina</taxon>
        <taxon>Agaricomycetes</taxon>
        <taxon>Agaricomycetidae</taxon>
        <taxon>Agaricales</taxon>
        <taxon>Marasmiineae</taxon>
        <taxon>Mycenaceae</taxon>
        <taxon>Mycena</taxon>
    </lineage>
</organism>
<proteinExistence type="predicted"/>
<evidence type="ECO:0000313" key="2">
    <source>
        <dbReference type="EMBL" id="KAF7350622.1"/>
    </source>
</evidence>
<evidence type="ECO:0000313" key="3">
    <source>
        <dbReference type="Proteomes" id="UP000623467"/>
    </source>
</evidence>
<dbReference type="EMBL" id="JACAZH010000014">
    <property type="protein sequence ID" value="KAF7350622.1"/>
    <property type="molecule type" value="Genomic_DNA"/>
</dbReference>
<sequence>MAPSVSRDTPAHLPSLSPHKFSLLTTILRETNKHYSAVAFSVRSLIRPKHHARSRAQKLGLVVNTWASVNPDFPGREVLFQALPALERPLSASPRAGGPMLQLTKPVGRQQRHQHGEQRDVVDDGAASNDSALSHLPAPAAAALTADDSIITVLPLLPSLLEYDDNSLFVNQPQPPTLPQLPFEFVFWTPETVFQSTPSTMSSSGPATPNDDDVIFPGLQYLVEKRKRDTIDLGETDFIVEKRLKCEPRSAEQLC</sequence>
<keyword evidence="3" id="KW-1185">Reference proteome</keyword>
<dbReference type="Proteomes" id="UP000623467">
    <property type="component" value="Unassembled WGS sequence"/>
</dbReference>
<name>A0A8H7CWC8_9AGAR</name>
<dbReference type="OrthoDB" id="3034033at2759"/>
<gene>
    <name evidence="2" type="ORF">MSAN_01622400</name>
</gene>
<reference evidence="2" key="1">
    <citation type="submission" date="2020-05" db="EMBL/GenBank/DDBJ databases">
        <title>Mycena genomes resolve the evolution of fungal bioluminescence.</title>
        <authorList>
            <person name="Tsai I.J."/>
        </authorList>
    </citation>
    <scope>NUCLEOTIDE SEQUENCE</scope>
    <source>
        <strain evidence="2">160909Yilan</strain>
    </source>
</reference>
<comment type="caution">
    <text evidence="2">The sequence shown here is derived from an EMBL/GenBank/DDBJ whole genome shotgun (WGS) entry which is preliminary data.</text>
</comment>
<feature type="region of interest" description="Disordered" evidence="1">
    <location>
        <begin position="106"/>
        <end position="133"/>
    </location>
</feature>
<evidence type="ECO:0000256" key="1">
    <source>
        <dbReference type="SAM" id="MobiDB-lite"/>
    </source>
</evidence>
<protein>
    <submittedName>
        <fullName evidence="2">Uncharacterized protein</fullName>
    </submittedName>
</protein>
<accession>A0A8H7CWC8</accession>